<evidence type="ECO:0000259" key="4">
    <source>
        <dbReference type="Pfam" id="PF07992"/>
    </source>
</evidence>
<reference evidence="5 6" key="1">
    <citation type="journal article" date="2016" name="Sci. Rep.">
        <title>Peltaster fructicola genome reveals evolution from an invasive phytopathogen to an ectophytic parasite.</title>
        <authorList>
            <person name="Xu C."/>
            <person name="Chen H."/>
            <person name="Gleason M.L."/>
            <person name="Xu J.R."/>
            <person name="Liu H."/>
            <person name="Zhang R."/>
            <person name="Sun G."/>
        </authorList>
    </citation>
    <scope>NUCLEOTIDE SEQUENCE [LARGE SCALE GENOMIC DNA]</scope>
    <source>
        <strain evidence="5 6">LNHT1506</strain>
    </source>
</reference>
<proteinExistence type="inferred from homology"/>
<keyword evidence="2" id="KW-0560">Oxidoreductase</keyword>
<accession>A0A6H0XYK4</accession>
<evidence type="ECO:0000313" key="6">
    <source>
        <dbReference type="Proteomes" id="UP000503462"/>
    </source>
</evidence>
<dbReference type="InterPro" id="IPR023753">
    <property type="entry name" value="FAD/NAD-binding_dom"/>
</dbReference>
<feature type="domain" description="FAD/NAD(P)-binding" evidence="4">
    <location>
        <begin position="8"/>
        <end position="163"/>
    </location>
</feature>
<protein>
    <recommendedName>
        <fullName evidence="4">FAD/NAD(P)-binding domain-containing protein</fullName>
    </recommendedName>
</protein>
<evidence type="ECO:0000313" key="5">
    <source>
        <dbReference type="EMBL" id="QIW99744.1"/>
    </source>
</evidence>
<dbReference type="Proteomes" id="UP000503462">
    <property type="component" value="Chromosome 3"/>
</dbReference>
<name>A0A6H0XYK4_9PEZI</name>
<evidence type="ECO:0000256" key="3">
    <source>
        <dbReference type="ARBA" id="ARBA00023033"/>
    </source>
</evidence>
<gene>
    <name evidence="5" type="ORF">AMS68_005262</name>
</gene>
<dbReference type="GO" id="GO:0004497">
    <property type="term" value="F:monooxygenase activity"/>
    <property type="evidence" value="ECO:0007669"/>
    <property type="project" value="UniProtKB-KW"/>
</dbReference>
<dbReference type="EMBL" id="CP051141">
    <property type="protein sequence ID" value="QIW99744.1"/>
    <property type="molecule type" value="Genomic_DNA"/>
</dbReference>
<dbReference type="PANTHER" id="PTHR13789:SF314">
    <property type="entry name" value="FAD-BINDING DOMAIN-CONTAINING PROTEIN"/>
    <property type="match status" value="1"/>
</dbReference>
<sequence>MSSHSLSCAVIGAGIAGLSACIALRRAGHNVELLEKSYFKNEIGAALTTTPNGGNVLDRWEFDGEKAGETIKLQSRRFRPESLEQMGCLNLEGVKQRFGRGIVSMHRVDFHNTLREMALAPELSGSAKLRLGTEVLDVDCKTGTVVLKDGTKLQKDLIVIADGIKVGLDR</sequence>
<organism evidence="5 6">
    <name type="scientific">Peltaster fructicola</name>
    <dbReference type="NCBI Taxonomy" id="286661"/>
    <lineage>
        <taxon>Eukaryota</taxon>
        <taxon>Fungi</taxon>
        <taxon>Dikarya</taxon>
        <taxon>Ascomycota</taxon>
        <taxon>Pezizomycotina</taxon>
        <taxon>Dothideomycetes</taxon>
        <taxon>Dothideomycetes incertae sedis</taxon>
        <taxon>Peltaster</taxon>
    </lineage>
</organism>
<dbReference type="Gene3D" id="3.50.50.60">
    <property type="entry name" value="FAD/NAD(P)-binding domain"/>
    <property type="match status" value="1"/>
</dbReference>
<dbReference type="OrthoDB" id="9993796at2759"/>
<keyword evidence="6" id="KW-1185">Reference proteome</keyword>
<dbReference type="PANTHER" id="PTHR13789">
    <property type="entry name" value="MONOOXYGENASE"/>
    <property type="match status" value="1"/>
</dbReference>
<evidence type="ECO:0000256" key="1">
    <source>
        <dbReference type="ARBA" id="ARBA00007992"/>
    </source>
</evidence>
<dbReference type="InterPro" id="IPR036188">
    <property type="entry name" value="FAD/NAD-bd_sf"/>
</dbReference>
<evidence type="ECO:0000256" key="2">
    <source>
        <dbReference type="ARBA" id="ARBA00023002"/>
    </source>
</evidence>
<dbReference type="SUPFAM" id="SSF51905">
    <property type="entry name" value="FAD/NAD(P)-binding domain"/>
    <property type="match status" value="1"/>
</dbReference>
<comment type="similarity">
    <text evidence="1">Belongs to the paxM FAD-dependent monooxygenase family.</text>
</comment>
<dbReference type="InterPro" id="IPR050493">
    <property type="entry name" value="FAD-dep_Monooxygenase_BioMet"/>
</dbReference>
<dbReference type="AlphaFoldDB" id="A0A6H0XYK4"/>
<keyword evidence="3" id="KW-0503">Monooxygenase</keyword>
<dbReference type="Pfam" id="PF07992">
    <property type="entry name" value="Pyr_redox_2"/>
    <property type="match status" value="1"/>
</dbReference>
<dbReference type="Gene3D" id="3.30.9.30">
    <property type="match status" value="1"/>
</dbReference>